<reference evidence="3" key="1">
    <citation type="submission" date="2023-03" db="EMBL/GenBank/DDBJ databases">
        <title>Massive genome expansion in bonnet fungi (Mycena s.s.) driven by repeated elements and novel gene families across ecological guilds.</title>
        <authorList>
            <consortium name="Lawrence Berkeley National Laboratory"/>
            <person name="Harder C.B."/>
            <person name="Miyauchi S."/>
            <person name="Viragh M."/>
            <person name="Kuo A."/>
            <person name="Thoen E."/>
            <person name="Andreopoulos B."/>
            <person name="Lu D."/>
            <person name="Skrede I."/>
            <person name="Drula E."/>
            <person name="Henrissat B."/>
            <person name="Morin E."/>
            <person name="Kohler A."/>
            <person name="Barry K."/>
            <person name="LaButti K."/>
            <person name="Morin E."/>
            <person name="Salamov A."/>
            <person name="Lipzen A."/>
            <person name="Mereny Z."/>
            <person name="Hegedus B."/>
            <person name="Baldrian P."/>
            <person name="Stursova M."/>
            <person name="Weitz H."/>
            <person name="Taylor A."/>
            <person name="Grigoriev I.V."/>
            <person name="Nagy L.G."/>
            <person name="Martin F."/>
            <person name="Kauserud H."/>
        </authorList>
    </citation>
    <scope>NUCLEOTIDE SEQUENCE</scope>
    <source>
        <strain evidence="3">CBHHK173m</strain>
    </source>
</reference>
<comment type="caution">
    <text evidence="3">The sequence shown here is derived from an EMBL/GenBank/DDBJ whole genome shotgun (WGS) entry which is preliminary data.</text>
</comment>
<dbReference type="Pfam" id="PF18803">
    <property type="entry name" value="CxC2"/>
    <property type="match status" value="1"/>
</dbReference>
<evidence type="ECO:0000313" key="3">
    <source>
        <dbReference type="EMBL" id="KAJ7069033.1"/>
    </source>
</evidence>
<dbReference type="InterPro" id="IPR040521">
    <property type="entry name" value="KDZ"/>
</dbReference>
<accession>A0AAD6XI05</accession>
<keyword evidence="4" id="KW-1185">Reference proteome</keyword>
<organism evidence="3 4">
    <name type="scientific">Mycena belliarum</name>
    <dbReference type="NCBI Taxonomy" id="1033014"/>
    <lineage>
        <taxon>Eukaryota</taxon>
        <taxon>Fungi</taxon>
        <taxon>Dikarya</taxon>
        <taxon>Basidiomycota</taxon>
        <taxon>Agaricomycotina</taxon>
        <taxon>Agaricomycetes</taxon>
        <taxon>Agaricomycetidae</taxon>
        <taxon>Agaricales</taxon>
        <taxon>Marasmiineae</taxon>
        <taxon>Mycenaceae</taxon>
        <taxon>Mycena</taxon>
    </lineage>
</organism>
<feature type="domain" description="CxC2-like cysteine cluster KDZ transposase-associated" evidence="2">
    <location>
        <begin position="169"/>
        <end position="269"/>
    </location>
</feature>
<feature type="region of interest" description="Disordered" evidence="1">
    <location>
        <begin position="30"/>
        <end position="79"/>
    </location>
</feature>
<dbReference type="Pfam" id="PF18758">
    <property type="entry name" value="KDZ"/>
    <property type="match status" value="1"/>
</dbReference>
<name>A0AAD6XI05_9AGAR</name>
<feature type="compositionally biased region" description="Polar residues" evidence="1">
    <location>
        <begin position="50"/>
        <end position="63"/>
    </location>
</feature>
<evidence type="ECO:0000256" key="1">
    <source>
        <dbReference type="SAM" id="MobiDB-lite"/>
    </source>
</evidence>
<feature type="compositionally biased region" description="Low complexity" evidence="1">
    <location>
        <begin position="32"/>
        <end position="44"/>
    </location>
</feature>
<dbReference type="PANTHER" id="PTHR33104">
    <property type="entry name" value="SI:DKEY-29D5.2"/>
    <property type="match status" value="1"/>
</dbReference>
<gene>
    <name evidence="3" type="ORF">B0H15DRAFT_925884</name>
</gene>
<protein>
    <recommendedName>
        <fullName evidence="2">CxC2-like cysteine cluster KDZ transposase-associated domain-containing protein</fullName>
    </recommendedName>
</protein>
<dbReference type="AlphaFoldDB" id="A0AAD6XI05"/>
<sequence>MSKGKRKAPTTDDFEAQHIQISVPSVKKVHFSSTSASGSHSSSSVIGRLPTQQSLPQSAGQSTALPPPGPPGLEAGGKKQTQNAELLAEFGPLLPKLGSLILEFEADPSIGTLCSCSMGHVTTQCHDCTGYQATCATCFIQNHLNTPFHWAEVWDFEKQYFFRHDIAGLGHIIQLGHNGRPCSAPTPARGFTVVDGNGVHSTKIAFCGCREQPPDKVQQLMRARLFPATTDEPRTAFTFSVLKEFSLHNLESKKAAYDYLGALLRLSDNGFTADIPNPYANFLRVVRLWNYLTLLKRSGQLHGIDLFLPHRPAGNLLVWCPACPEPGFNSDPNCPKTPHHLRHCNQSQRTLDGNFQCNQYNKNTDPDDISLCAGKGYFPPDDEYKAYLAKIPVSREKKWQKSTCNYLKVVNKQNKKKFKNMAITGTVNCQCSHVFILSCVDLQYGERFANTDAALAREVRQRKPGSSLNVILQLEVEDIDKVTTYDIACEYFINLESRFQEHFPDLVHDVRKIRWGVPSLHVQGHQDSCNYLFGTAYMECVGHFHGETAEHYWPEANQLGPHVRQMNNGHRQDTMIMHHGDWNHKKIMKLAATLSNDLALAKARYVEKRDHFISLSISFHHHLSKWQAMDRTATKNGKEAISVYKHRTSKVQVPSQTTIYQAMLAQDDNFQSTLIPRNKLARFLNDALKIQDAQRQLCGATKEAQEHNLESTRKEILGRRTKLGDMIATWRQQQKSLTPKLGDKVSAQAATTPVIAVENETLYLPSDLTALERQELDVAAIGIEEIRWREGQAFDSLRAVQNVVKALTALRDLKHKNERQQKDNSRAGDQIAETTKRRDRHMASYEAARHALISLGALVEGPGTGFPPLTEADLFMKSVRQTRQVGDSRFTDGLLWRTTGHISAPSHIAPSISGAGMSGTQMEKRKSGLLLAPIYLYGDSPRGIIHKANMATEKEISERPEGWLWQLGKMGRLSQAEMEEWSSEGDRVQWFRAEAEMQRWQEQKEQKLVELLRTIRSFAKMEWVWTQLSFQVANKPGHAAYARQKAGMYSRRAEEARTMIRDAGHTELLSPTANVIEFIERERAGEMVYLSSYLHVTEHTE</sequence>
<feature type="region of interest" description="Disordered" evidence="1">
    <location>
        <begin position="815"/>
        <end position="838"/>
    </location>
</feature>
<evidence type="ECO:0000313" key="4">
    <source>
        <dbReference type="Proteomes" id="UP001222325"/>
    </source>
</evidence>
<dbReference type="Proteomes" id="UP001222325">
    <property type="component" value="Unassembled WGS sequence"/>
</dbReference>
<dbReference type="EMBL" id="JARJCN010000139">
    <property type="protein sequence ID" value="KAJ7069033.1"/>
    <property type="molecule type" value="Genomic_DNA"/>
</dbReference>
<evidence type="ECO:0000259" key="2">
    <source>
        <dbReference type="Pfam" id="PF18803"/>
    </source>
</evidence>
<dbReference type="PANTHER" id="PTHR33104:SF2">
    <property type="entry name" value="CXC3 LIKE CYSTEINE CLUSTER DOMAIN-CONTAINING PROTEIN"/>
    <property type="match status" value="1"/>
</dbReference>
<dbReference type="InterPro" id="IPR041457">
    <property type="entry name" value="CxC2_KDZ-assoc"/>
</dbReference>
<proteinExistence type="predicted"/>